<keyword evidence="2" id="KW-1133">Transmembrane helix</keyword>
<reference evidence="3" key="1">
    <citation type="submission" date="2018-12" db="EMBL/GenBank/DDBJ databases">
        <title>Novel natural products biosynthetic potential of the class Ktedonobacteria.</title>
        <authorList>
            <person name="Zheng Y."/>
            <person name="Saitou A."/>
            <person name="Wang C.M."/>
            <person name="Toyoda A."/>
            <person name="Minakuchi Y."/>
            <person name="Sekiguchi Y."/>
            <person name="Ueda K."/>
            <person name="Takano H."/>
            <person name="Sakai Y."/>
            <person name="Yokota A."/>
            <person name="Yabe S."/>
        </authorList>
    </citation>
    <scope>NUCLEOTIDE SEQUENCE</scope>
    <source>
        <strain evidence="3">COM3</strain>
    </source>
</reference>
<evidence type="ECO:0008006" key="4">
    <source>
        <dbReference type="Google" id="ProtNLM"/>
    </source>
</evidence>
<dbReference type="AlphaFoldDB" id="A0A455SVR9"/>
<dbReference type="EMBL" id="AP019376">
    <property type="protein sequence ID" value="BBH91002.1"/>
    <property type="molecule type" value="Genomic_DNA"/>
</dbReference>
<keyword evidence="2" id="KW-0472">Membrane</keyword>
<feature type="compositionally biased region" description="Basic and acidic residues" evidence="1">
    <location>
        <begin position="1"/>
        <end position="16"/>
    </location>
</feature>
<sequence length="221" mass="24242">MQGRQGREGESRETPLGRKAASVNGSGRQPTIPQRPPGMTRVSKPPATRKVERPKRENNPQRSRKRALILLGVLVLCAAVSLAGGYGLFNLVKGIQASAGPSQTISSFLVALDKQDYQNAYTYLGAGITLQQSQEQFANQAKQLDACYGKVIDYSQQEGSAVYEENGNIQKYSYTIKREHMEKPYTLVLTVQQEQDTGDWKISDYGTLGPDKKSAPACATK</sequence>
<evidence type="ECO:0000256" key="1">
    <source>
        <dbReference type="SAM" id="MobiDB-lite"/>
    </source>
</evidence>
<feature type="compositionally biased region" description="Basic and acidic residues" evidence="1">
    <location>
        <begin position="49"/>
        <end position="59"/>
    </location>
</feature>
<proteinExistence type="predicted"/>
<name>A0A455SVR9_9CHLR</name>
<feature type="region of interest" description="Disordered" evidence="1">
    <location>
        <begin position="1"/>
        <end position="61"/>
    </location>
</feature>
<feature type="compositionally biased region" description="Polar residues" evidence="1">
    <location>
        <begin position="23"/>
        <end position="32"/>
    </location>
</feature>
<gene>
    <name evidence="3" type="ORF">KTC_57530</name>
</gene>
<feature type="transmembrane region" description="Helical" evidence="2">
    <location>
        <begin position="67"/>
        <end position="89"/>
    </location>
</feature>
<organism evidence="3">
    <name type="scientific">Thermosporothrix sp. COM3</name>
    <dbReference type="NCBI Taxonomy" id="2490863"/>
    <lineage>
        <taxon>Bacteria</taxon>
        <taxon>Bacillati</taxon>
        <taxon>Chloroflexota</taxon>
        <taxon>Ktedonobacteria</taxon>
        <taxon>Ktedonobacterales</taxon>
        <taxon>Thermosporotrichaceae</taxon>
        <taxon>Thermosporothrix</taxon>
    </lineage>
</organism>
<evidence type="ECO:0000256" key="2">
    <source>
        <dbReference type="SAM" id="Phobius"/>
    </source>
</evidence>
<accession>A0A455SVR9</accession>
<keyword evidence="2" id="KW-0812">Transmembrane</keyword>
<evidence type="ECO:0000313" key="3">
    <source>
        <dbReference type="EMBL" id="BBH91002.1"/>
    </source>
</evidence>
<protein>
    <recommendedName>
        <fullName evidence="4">DUF4878 domain-containing protein</fullName>
    </recommendedName>
</protein>